<keyword evidence="1" id="KW-1133">Transmembrane helix</keyword>
<evidence type="ECO:0000313" key="3">
    <source>
        <dbReference type="Proteomes" id="UP000251889"/>
    </source>
</evidence>
<feature type="transmembrane region" description="Helical" evidence="1">
    <location>
        <begin position="56"/>
        <end position="79"/>
    </location>
</feature>
<dbReference type="Proteomes" id="UP000251889">
    <property type="component" value="Unassembled WGS sequence"/>
</dbReference>
<reference evidence="2 3" key="1">
    <citation type="submission" date="2018-06" db="EMBL/GenBank/DDBJ databases">
        <title>Chryseolinea flavus sp. nov., a member of the phylum Bacteroidetes isolated from soil.</title>
        <authorList>
            <person name="Li Y."/>
            <person name="Wang J."/>
        </authorList>
    </citation>
    <scope>NUCLEOTIDE SEQUENCE [LARGE SCALE GENOMIC DNA]</scope>
    <source>
        <strain evidence="2 3">SDU1-6</strain>
    </source>
</reference>
<protein>
    <submittedName>
        <fullName evidence="2">DUF368 domain-containing protein</fullName>
    </submittedName>
</protein>
<proteinExistence type="predicted"/>
<gene>
    <name evidence="2" type="ORF">DQQ10_27240</name>
</gene>
<comment type="caution">
    <text evidence="2">The sequence shown here is derived from an EMBL/GenBank/DDBJ whole genome shotgun (WGS) entry which is preliminary data.</text>
</comment>
<accession>A0A364XU91</accession>
<feature type="transmembrane region" description="Helical" evidence="1">
    <location>
        <begin position="108"/>
        <end position="127"/>
    </location>
</feature>
<name>A0A364XU91_9BACT</name>
<dbReference type="Pfam" id="PF04018">
    <property type="entry name" value="VCA0040-like"/>
    <property type="match status" value="1"/>
</dbReference>
<keyword evidence="1" id="KW-0472">Membrane</keyword>
<dbReference type="PANTHER" id="PTHR37308:SF1">
    <property type="entry name" value="POLYPRENYL-PHOSPHATE TRANSPORTER"/>
    <property type="match status" value="1"/>
</dbReference>
<organism evidence="2 3">
    <name type="scientific">Pseudochryseolinea flava</name>
    <dbReference type="NCBI Taxonomy" id="2059302"/>
    <lineage>
        <taxon>Bacteria</taxon>
        <taxon>Pseudomonadati</taxon>
        <taxon>Bacteroidota</taxon>
        <taxon>Cytophagia</taxon>
        <taxon>Cytophagales</taxon>
        <taxon>Fulvivirgaceae</taxon>
        <taxon>Pseudochryseolinea</taxon>
    </lineage>
</organism>
<sequence>MGGANVLHGVSGGTVAFMTGIYEEWIYTLNCFDLEALQLFKKFAFRELWQKLNGPFLVTVFGGIAVGLLFLAAALYNLVRLHPIPLYSFFFGLMTMSAPLALRKIKNWNIGTAAALVAGISLSYLLTRLPGFTSPDYGWFLLLAGFLTASGLIWTSISCALMLLLLGQYSVLAGSIKALNFPNLAVFGLGFLPGLMVNARISRSLLVHYHDAGVALLAGLMLGSLNKLWPWRETLEFMTNFRGEQIPAFDRSVLPWDLMATTGKDPLVFQAIAMMALGVFIVVLTERIGARLKTKI</sequence>
<evidence type="ECO:0000313" key="2">
    <source>
        <dbReference type="EMBL" id="RAV97685.1"/>
    </source>
</evidence>
<keyword evidence="1" id="KW-0812">Transmembrane</keyword>
<feature type="transmembrane region" description="Helical" evidence="1">
    <location>
        <begin position="139"/>
        <end position="166"/>
    </location>
</feature>
<dbReference type="InterPro" id="IPR007163">
    <property type="entry name" value="VCA0040-like"/>
</dbReference>
<feature type="transmembrane region" description="Helical" evidence="1">
    <location>
        <begin position="267"/>
        <end position="285"/>
    </location>
</feature>
<evidence type="ECO:0000256" key="1">
    <source>
        <dbReference type="SAM" id="Phobius"/>
    </source>
</evidence>
<dbReference type="AlphaFoldDB" id="A0A364XU91"/>
<feature type="transmembrane region" description="Helical" evidence="1">
    <location>
        <begin position="86"/>
        <end position="102"/>
    </location>
</feature>
<keyword evidence="3" id="KW-1185">Reference proteome</keyword>
<dbReference type="EMBL" id="QMFY01000030">
    <property type="protein sequence ID" value="RAV97685.1"/>
    <property type="molecule type" value="Genomic_DNA"/>
</dbReference>
<dbReference type="PANTHER" id="PTHR37308">
    <property type="entry name" value="INTEGRAL MEMBRANE PROTEIN"/>
    <property type="match status" value="1"/>
</dbReference>
<feature type="transmembrane region" description="Helical" evidence="1">
    <location>
        <begin position="178"/>
        <end position="197"/>
    </location>
</feature>